<dbReference type="AlphaFoldDB" id="A0A2T2X0I4"/>
<feature type="domain" description="Helicase C-terminal" evidence="3">
    <location>
        <begin position="469"/>
        <end position="630"/>
    </location>
</feature>
<sequence>MRYGFVEESDRFILSDEGSIYEFMLTGLHELKTWADVRVTEAFCPLHYPSSFPKLRVDTDSEKSWLDVSFDWGDLADEEIVHVLRALKEKRRYYRLTDGRLLSLEEDHFRATAQVIEQLDLNPLELGQKPIKLSIVHAVPLINAEPSLHSALDMGKSLRHWLDDMRHPDNLDITPPVSLKATLRDYQVRGFLWMKMLSQYRFGGVLADDMGLGKTLQSIAYLLSERESESWHHPALVVAPASLIYNWHHEFNVFAPSLRTVVVSGDPQERQKQWDQAKDSTVDVFITSYPLLRRDLEYYRSHTFHAVIFDEAQTLKNAGTQVAQAAAHIRSSRRFALTGTPLENSMTDLWSIFRAIFPQLLGSRQKFSSMTPAQVAHRVRPFILRRLKHDVLKELPEKIESVHTIELNREQKKIYMAYLEKVQKETREVLDQAGYQKSRIKIFSALTRLRQICCHPGLFLEGYDGESAKLDLLIELVEEALEAGQHLLIFSQFTTMLALMAQAFDQRSWPYFYLDGNTPPKDRLHLVNRFNQGERSIFLISLKAGGTGLNLTGADTVILYDLWWNPAVESQATDRAHRIGQKKVVQVIRLLTQGTIEEKIYSLQQKKRDLIEQVINSQGDDLPILSEQDIRDILQL</sequence>
<protein>
    <recommendedName>
        <fullName evidence="6">Superfamily II DNA or RNA helicase, SNF2 family</fullName>
    </recommendedName>
</protein>
<evidence type="ECO:0000259" key="2">
    <source>
        <dbReference type="PROSITE" id="PS51192"/>
    </source>
</evidence>
<feature type="domain" description="Helicase ATP-binding" evidence="2">
    <location>
        <begin position="195"/>
        <end position="359"/>
    </location>
</feature>
<dbReference type="PROSITE" id="PS51194">
    <property type="entry name" value="HELICASE_CTER"/>
    <property type="match status" value="1"/>
</dbReference>
<dbReference type="Gene3D" id="3.40.50.10810">
    <property type="entry name" value="Tandem AAA-ATPase domain"/>
    <property type="match status" value="1"/>
</dbReference>
<name>A0A2T2X0I4_SULTH</name>
<dbReference type="SMART" id="SM00487">
    <property type="entry name" value="DEXDc"/>
    <property type="match status" value="1"/>
</dbReference>
<dbReference type="CDD" id="cd18793">
    <property type="entry name" value="SF2_C_SNF"/>
    <property type="match status" value="1"/>
</dbReference>
<evidence type="ECO:0000313" key="4">
    <source>
        <dbReference type="EMBL" id="PSR27982.1"/>
    </source>
</evidence>
<dbReference type="SMART" id="SM00490">
    <property type="entry name" value="HELICc"/>
    <property type="match status" value="1"/>
</dbReference>
<dbReference type="Pfam" id="PF00271">
    <property type="entry name" value="Helicase_C"/>
    <property type="match status" value="1"/>
</dbReference>
<proteinExistence type="predicted"/>
<dbReference type="PROSITE" id="PS51192">
    <property type="entry name" value="HELICASE_ATP_BIND_1"/>
    <property type="match status" value="1"/>
</dbReference>
<dbReference type="InterPro" id="IPR013663">
    <property type="entry name" value="Helicase_SWF/SNF/SWI_bac"/>
</dbReference>
<evidence type="ECO:0000259" key="3">
    <source>
        <dbReference type="PROSITE" id="PS51194"/>
    </source>
</evidence>
<dbReference type="InterPro" id="IPR038718">
    <property type="entry name" value="SNF2-like_sf"/>
</dbReference>
<dbReference type="InterPro" id="IPR027417">
    <property type="entry name" value="P-loop_NTPase"/>
</dbReference>
<dbReference type="InterPro" id="IPR014001">
    <property type="entry name" value="Helicase_ATP-bd"/>
</dbReference>
<organism evidence="4 5">
    <name type="scientific">Sulfobacillus thermosulfidooxidans</name>
    <dbReference type="NCBI Taxonomy" id="28034"/>
    <lineage>
        <taxon>Bacteria</taxon>
        <taxon>Bacillati</taxon>
        <taxon>Bacillota</taxon>
        <taxon>Clostridia</taxon>
        <taxon>Eubacteriales</taxon>
        <taxon>Clostridiales Family XVII. Incertae Sedis</taxon>
        <taxon>Sulfobacillus</taxon>
    </lineage>
</organism>
<evidence type="ECO:0000313" key="5">
    <source>
        <dbReference type="Proteomes" id="UP000242705"/>
    </source>
</evidence>
<gene>
    <name evidence="4" type="ORF">C7B47_06825</name>
</gene>
<dbReference type="Proteomes" id="UP000242705">
    <property type="component" value="Unassembled WGS sequence"/>
</dbReference>
<dbReference type="InterPro" id="IPR049730">
    <property type="entry name" value="SNF2/RAD54-like_C"/>
</dbReference>
<dbReference type="GO" id="GO:0016787">
    <property type="term" value="F:hydrolase activity"/>
    <property type="evidence" value="ECO:0007669"/>
    <property type="project" value="UniProtKB-KW"/>
</dbReference>
<dbReference type="InterPro" id="IPR001650">
    <property type="entry name" value="Helicase_C-like"/>
</dbReference>
<accession>A0A2T2X0I4</accession>
<dbReference type="InterPro" id="IPR000330">
    <property type="entry name" value="SNF2_N"/>
</dbReference>
<dbReference type="SUPFAM" id="SSF52540">
    <property type="entry name" value="P-loop containing nucleoside triphosphate hydrolases"/>
    <property type="match status" value="2"/>
</dbReference>
<evidence type="ECO:0008006" key="6">
    <source>
        <dbReference type="Google" id="ProtNLM"/>
    </source>
</evidence>
<dbReference type="Gene3D" id="3.40.50.300">
    <property type="entry name" value="P-loop containing nucleotide triphosphate hydrolases"/>
    <property type="match status" value="1"/>
</dbReference>
<evidence type="ECO:0000256" key="1">
    <source>
        <dbReference type="ARBA" id="ARBA00022801"/>
    </source>
</evidence>
<dbReference type="Pfam" id="PF00176">
    <property type="entry name" value="SNF2-rel_dom"/>
    <property type="match status" value="1"/>
</dbReference>
<dbReference type="PANTHER" id="PTHR10799">
    <property type="entry name" value="SNF2/RAD54 HELICASE FAMILY"/>
    <property type="match status" value="1"/>
</dbReference>
<dbReference type="Pfam" id="PF08455">
    <property type="entry name" value="SNF2_assoc"/>
    <property type="match status" value="1"/>
</dbReference>
<keyword evidence="1" id="KW-0378">Hydrolase</keyword>
<dbReference type="GO" id="GO:0005524">
    <property type="term" value="F:ATP binding"/>
    <property type="evidence" value="ECO:0007669"/>
    <property type="project" value="InterPro"/>
</dbReference>
<dbReference type="EMBL" id="PXYX01000009">
    <property type="protein sequence ID" value="PSR27982.1"/>
    <property type="molecule type" value="Genomic_DNA"/>
</dbReference>
<comment type="caution">
    <text evidence="4">The sequence shown here is derived from an EMBL/GenBank/DDBJ whole genome shotgun (WGS) entry which is preliminary data.</text>
</comment>
<reference evidence="4 5" key="1">
    <citation type="journal article" date="2014" name="BMC Genomics">
        <title>Comparison of environmental and isolate Sulfobacillus genomes reveals diverse carbon, sulfur, nitrogen, and hydrogen metabolisms.</title>
        <authorList>
            <person name="Justice N.B."/>
            <person name="Norman A."/>
            <person name="Brown C.T."/>
            <person name="Singh A."/>
            <person name="Thomas B.C."/>
            <person name="Banfield J.F."/>
        </authorList>
    </citation>
    <scope>NUCLEOTIDE SEQUENCE [LARGE SCALE GENOMIC DNA]</scope>
    <source>
        <strain evidence="4">AMDSBA5</strain>
    </source>
</reference>
<dbReference type="FunFam" id="3.40.50.300:FF:000533">
    <property type="entry name" value="Helicase, Snf2 family"/>
    <property type="match status" value="1"/>
</dbReference>